<name>A0A346Y5U3_9ACTN</name>
<dbReference type="EMBL" id="CP031166">
    <property type="protein sequence ID" value="AXV09840.1"/>
    <property type="molecule type" value="Genomic_DNA"/>
</dbReference>
<evidence type="ECO:0000313" key="2">
    <source>
        <dbReference type="Proteomes" id="UP000264006"/>
    </source>
</evidence>
<sequence length="51" mass="5517">MSTRRLTSIGDDDADTLAAFYRAEIGVTQDVLDAVRRVLLDAGINPDNPTP</sequence>
<geneLocation type="plasmid" evidence="2">
    <name>pedy32-46i</name>
</geneLocation>
<organism evidence="1 2">
    <name type="scientific">Euzebya pacifica</name>
    <dbReference type="NCBI Taxonomy" id="1608957"/>
    <lineage>
        <taxon>Bacteria</taxon>
        <taxon>Bacillati</taxon>
        <taxon>Actinomycetota</taxon>
        <taxon>Nitriliruptoria</taxon>
        <taxon>Euzebyales</taxon>
    </lineage>
</organism>
<proteinExistence type="predicted"/>
<gene>
    <name evidence="1" type="ORF">DVS28_b0070</name>
</gene>
<evidence type="ECO:0000313" key="1">
    <source>
        <dbReference type="EMBL" id="AXV09840.1"/>
    </source>
</evidence>
<keyword evidence="1" id="KW-0614">Plasmid</keyword>
<dbReference type="RefSeq" id="WP_164711067.1">
    <property type="nucleotide sequence ID" value="NZ_CP031166.1"/>
</dbReference>
<protein>
    <submittedName>
        <fullName evidence="1">Uncharacterized protein</fullName>
    </submittedName>
</protein>
<reference evidence="1 2" key="1">
    <citation type="submission" date="2018-09" db="EMBL/GenBank/DDBJ databases">
        <title>Complete genome sequence of Euzebya sp. DY32-46 isolated from seawater of Pacific Ocean.</title>
        <authorList>
            <person name="Xu L."/>
            <person name="Wu Y.-H."/>
            <person name="Xu X.-W."/>
        </authorList>
    </citation>
    <scope>NUCLEOTIDE SEQUENCE [LARGE SCALE GENOMIC DNA]</scope>
    <source>
        <strain evidence="1 2">DY32-46</strain>
        <plasmid evidence="2">pedy32-46i</plasmid>
    </source>
</reference>
<dbReference type="AlphaFoldDB" id="A0A346Y5U3"/>
<accession>A0A346Y5U3</accession>
<dbReference type="KEGG" id="euz:DVS28_b0070"/>
<keyword evidence="2" id="KW-1185">Reference proteome</keyword>
<dbReference type="Proteomes" id="UP000264006">
    <property type="component" value="Plasmid pEDY32-46I"/>
</dbReference>